<evidence type="ECO:0000256" key="7">
    <source>
        <dbReference type="SAM" id="MobiDB-lite"/>
    </source>
</evidence>
<dbReference type="InterPro" id="IPR027417">
    <property type="entry name" value="P-loop_NTPase"/>
</dbReference>
<sequence length="1523" mass="163207">MLDTARQHVGRSSGARFEAFSRRRTTRLVDGPVSAAPRQEINSGAKSIIKVLGNGKTVVLEDPQTTAADDYLRINKSKERSYAFDAAFHEATGTRQVYEMTTRSLIGGVLEGFNATVFAYGATGAGKTHTMLGNPSSPGIMMLTLLDLFGDAQLQKENRLFEVKCSFLEVYNENIRDLLRPDADYLDIREDPVNGMCVAGISEVGGLESAKEIMALLQQANRHRTTEATCANVTSSRSHAVLQVVVEQRDRTSDIVAQVNVGKLSMIDLAGSERASHTQNKGIRMIEGANINRSLLALGNCITALSSSVSFVPYRDSKMTRLLKDSLGGNCRTVMIANLSPHHLHYEDTHNTLKYANRAKNIKTKTVRNVVRVSSHVSKYNDIIKDLKGEIADLQAKLTTPNDVAKCVRYDPSMFAGGGPGAGREAVHVQSAKWKQELMQNFEERVRLKRRLIDLAHVAQTHMVKKSHAQVGISQWESAQFGGGSPTSQMPQPIQGLHSLLRNIKTEMAHTEETTQGLEDMLVENQRKFEKLQAELPTRVQNKDMRAFLGLVSRIHVLEVENMDTQEMNAVTTPLIHQKELEAEALRLQIQLRDRVIADQNRMLAEDRDLAPFQKPEGWVDVVPKGLPLSGELQALLEDDGELAALGAGDRAESRVGDAAGGSAGCLRDQRGSRESPPSLCSSPGVDSASAASATQPLAPLAPLRSRAPSRAEGQTQATPGGGDGDGQPAAGSPEPPRAPSPRPPRSPAELEGRGLAVQGLHEAPPRAAPPLDASCPEPAAAAAAKAPLQLAPSLQDPLQLDVSGHGLGQPPASAAPPSPARRDPEGCSARGAAGSPRGVPRSLDETRLPVALGVEGQPALPDSRRRSEDGPPSGRPRAEDGAVAAAKDAGAEPFSAGQRTRPPNLSAGRRAGADRSRATRAAEAHNAAAERRAALRERDRRRHATGLQVEAVGLLQEGDESAGSAEAVSGSKTAADTAERATAATVLLGAFAETAPRTAASTRAAASLLRAGGGGGPPDDWDSRAALAAQRAAERGAQLAAARAANLSRCHAALDEVQVVLTNLSAELAELRTLQTTPSELHEEPDTLLWHALGVVLTAAAEFFSELVPGRAVSFYYEDDPSIWHERLLLWPYPGSFPNTCWSCLTPDGDVYPEEMAAGPDGDGPSRVSLTIGAIPAAVRPPGRVYRFREYPAEDDMIDLFRDARLAGRSAGLREPEPTTFMRDGGRPSRSMTVSSGFLRRTRGKGPSAAVPRGPPPGLPVAPPPLDAAGAEPGALADGEVGGTPTPRGGPGAVVLTDERAGDVVWGESGLYSTTGGFIVPIELHPVPLPAEVSDKLADDDARLLGPLQRTREGRRHRDFRDAVSAMRQEQHDDFPLVGERSFKWLRDYIVDRGGTPDGRHTKWMMESGCTKDSAAAHIHDLLGFAIEMAVTYDQVDGSNLASMEVVSRAYQLIEETMGSMKIEGVEHYIGRQKQSARRGVAMAPGVAKYATDQLAKETEIQKQRRKAREEKSAQSGKEDKG</sequence>
<name>A0ABN9TKG3_9DINO</name>
<keyword evidence="10" id="KW-1185">Reference proteome</keyword>
<dbReference type="InterPro" id="IPR019821">
    <property type="entry name" value="Kinesin_motor_CS"/>
</dbReference>
<gene>
    <name evidence="9" type="ORF">PCOR1329_LOCUS39871</name>
</gene>
<keyword evidence="5 6" id="KW-0505">Motor protein</keyword>
<feature type="compositionally biased region" description="Low complexity" evidence="7">
    <location>
        <begin position="882"/>
        <end position="893"/>
    </location>
</feature>
<comment type="similarity">
    <text evidence="6">Belongs to the TRAFAC class myosin-kinesin ATPase superfamily. Kinesin family.</text>
</comment>
<protein>
    <recommendedName>
        <fullName evidence="8">Kinesin motor domain-containing protein</fullName>
    </recommendedName>
</protein>
<proteinExistence type="inferred from homology"/>
<dbReference type="InterPro" id="IPR036961">
    <property type="entry name" value="Kinesin_motor_dom_sf"/>
</dbReference>
<dbReference type="PRINTS" id="PR00380">
    <property type="entry name" value="KINESINHEAVY"/>
</dbReference>
<evidence type="ECO:0000256" key="3">
    <source>
        <dbReference type="ARBA" id="ARBA00022840"/>
    </source>
</evidence>
<feature type="binding site" evidence="6">
    <location>
        <begin position="121"/>
        <end position="128"/>
    </location>
    <ligand>
        <name>ATP</name>
        <dbReference type="ChEBI" id="CHEBI:30616"/>
    </ligand>
</feature>
<dbReference type="PANTHER" id="PTHR47968">
    <property type="entry name" value="CENTROMERE PROTEIN E"/>
    <property type="match status" value="1"/>
</dbReference>
<dbReference type="InterPro" id="IPR001752">
    <property type="entry name" value="Kinesin_motor_dom"/>
</dbReference>
<feature type="region of interest" description="Disordered" evidence="7">
    <location>
        <begin position="1215"/>
        <end position="1291"/>
    </location>
</feature>
<dbReference type="PROSITE" id="PS00411">
    <property type="entry name" value="KINESIN_MOTOR_1"/>
    <property type="match status" value="1"/>
</dbReference>
<keyword evidence="4" id="KW-0175">Coiled coil</keyword>
<feature type="domain" description="Kinesin motor" evidence="8">
    <location>
        <begin position="32"/>
        <end position="362"/>
    </location>
</feature>
<evidence type="ECO:0000313" key="9">
    <source>
        <dbReference type="EMBL" id="CAK0846336.1"/>
    </source>
</evidence>
<dbReference type="Pfam" id="PF00225">
    <property type="entry name" value="Kinesin"/>
    <property type="match status" value="1"/>
</dbReference>
<evidence type="ECO:0000256" key="2">
    <source>
        <dbReference type="ARBA" id="ARBA00022741"/>
    </source>
</evidence>
<feature type="region of interest" description="Disordered" evidence="7">
    <location>
        <begin position="651"/>
        <end position="953"/>
    </location>
</feature>
<feature type="compositionally biased region" description="Basic and acidic residues" evidence="7">
    <location>
        <begin position="1496"/>
        <end position="1523"/>
    </location>
</feature>
<evidence type="ECO:0000256" key="6">
    <source>
        <dbReference type="PROSITE-ProRule" id="PRU00283"/>
    </source>
</evidence>
<feature type="compositionally biased region" description="Low complexity" evidence="7">
    <location>
        <begin position="772"/>
        <end position="795"/>
    </location>
</feature>
<dbReference type="PANTHER" id="PTHR47968:SF13">
    <property type="entry name" value="KINESIN-LIKE PROTEIN KIF19 ISOFORM X1"/>
    <property type="match status" value="1"/>
</dbReference>
<dbReference type="EMBL" id="CAUYUJ010014815">
    <property type="protein sequence ID" value="CAK0846336.1"/>
    <property type="molecule type" value="Genomic_DNA"/>
</dbReference>
<keyword evidence="1" id="KW-0493">Microtubule</keyword>
<reference evidence="9" key="1">
    <citation type="submission" date="2023-10" db="EMBL/GenBank/DDBJ databases">
        <authorList>
            <person name="Chen Y."/>
            <person name="Shah S."/>
            <person name="Dougan E. K."/>
            <person name="Thang M."/>
            <person name="Chan C."/>
        </authorList>
    </citation>
    <scope>NUCLEOTIDE SEQUENCE [LARGE SCALE GENOMIC DNA]</scope>
</reference>
<keyword evidence="3 6" id="KW-0067">ATP-binding</keyword>
<dbReference type="SUPFAM" id="SSF52540">
    <property type="entry name" value="P-loop containing nucleoside triphosphate hydrolases"/>
    <property type="match status" value="1"/>
</dbReference>
<dbReference type="Gene3D" id="3.40.850.10">
    <property type="entry name" value="Kinesin motor domain"/>
    <property type="match status" value="1"/>
</dbReference>
<accession>A0ABN9TKG3</accession>
<dbReference type="Proteomes" id="UP001189429">
    <property type="component" value="Unassembled WGS sequence"/>
</dbReference>
<evidence type="ECO:0000313" key="10">
    <source>
        <dbReference type="Proteomes" id="UP001189429"/>
    </source>
</evidence>
<feature type="compositionally biased region" description="Pro residues" evidence="7">
    <location>
        <begin position="1254"/>
        <end position="1267"/>
    </location>
</feature>
<feature type="compositionally biased region" description="Pro residues" evidence="7">
    <location>
        <begin position="734"/>
        <end position="747"/>
    </location>
</feature>
<feature type="region of interest" description="Disordered" evidence="7">
    <location>
        <begin position="1494"/>
        <end position="1523"/>
    </location>
</feature>
<keyword evidence="2 6" id="KW-0547">Nucleotide-binding</keyword>
<dbReference type="SMART" id="SM00129">
    <property type="entry name" value="KISc"/>
    <property type="match status" value="1"/>
</dbReference>
<organism evidence="9 10">
    <name type="scientific">Prorocentrum cordatum</name>
    <dbReference type="NCBI Taxonomy" id="2364126"/>
    <lineage>
        <taxon>Eukaryota</taxon>
        <taxon>Sar</taxon>
        <taxon>Alveolata</taxon>
        <taxon>Dinophyceae</taxon>
        <taxon>Prorocentrales</taxon>
        <taxon>Prorocentraceae</taxon>
        <taxon>Prorocentrum</taxon>
    </lineage>
</organism>
<evidence type="ECO:0000256" key="4">
    <source>
        <dbReference type="ARBA" id="ARBA00023054"/>
    </source>
</evidence>
<dbReference type="InterPro" id="IPR027640">
    <property type="entry name" value="Kinesin-like_fam"/>
</dbReference>
<feature type="compositionally biased region" description="Basic and acidic residues" evidence="7">
    <location>
        <begin position="912"/>
        <end position="939"/>
    </location>
</feature>
<evidence type="ECO:0000259" key="8">
    <source>
        <dbReference type="PROSITE" id="PS50067"/>
    </source>
</evidence>
<evidence type="ECO:0000256" key="1">
    <source>
        <dbReference type="ARBA" id="ARBA00022701"/>
    </source>
</evidence>
<dbReference type="PROSITE" id="PS50067">
    <property type="entry name" value="KINESIN_MOTOR_2"/>
    <property type="match status" value="1"/>
</dbReference>
<comment type="caution">
    <text evidence="9">The sequence shown here is derived from an EMBL/GenBank/DDBJ whole genome shotgun (WGS) entry which is preliminary data.</text>
</comment>
<evidence type="ECO:0000256" key="5">
    <source>
        <dbReference type="ARBA" id="ARBA00023175"/>
    </source>
</evidence>